<comment type="similarity">
    <text evidence="2">Belongs to the bacterial solute-binding protein 1 family.</text>
</comment>
<dbReference type="EMBL" id="BAAAQD010000006">
    <property type="protein sequence ID" value="GAA1516675.1"/>
    <property type="molecule type" value="Genomic_DNA"/>
</dbReference>
<keyword evidence="7" id="KW-1185">Reference proteome</keyword>
<dbReference type="InterPro" id="IPR050490">
    <property type="entry name" value="Bact_solute-bd_prot1"/>
</dbReference>
<accession>A0ABN2AEL1</accession>
<protein>
    <submittedName>
        <fullName evidence="6">N-acetylglucosamine/diacetylchitobiose ABC transporter substrate-binding protein</fullName>
    </submittedName>
</protein>
<name>A0ABN2AEL1_9ACTN</name>
<dbReference type="InterPro" id="IPR022386">
    <property type="entry name" value="Chitin_NgcE"/>
</dbReference>
<dbReference type="Proteomes" id="UP001501470">
    <property type="component" value="Unassembled WGS sequence"/>
</dbReference>
<keyword evidence="4 5" id="KW-0732">Signal</keyword>
<dbReference type="PANTHER" id="PTHR43649:SF31">
    <property type="entry name" value="SN-GLYCEROL-3-PHOSPHATE-BINDING PERIPLASMIC PROTEIN UGPB"/>
    <property type="match status" value="1"/>
</dbReference>
<feature type="signal peptide" evidence="5">
    <location>
        <begin position="1"/>
        <end position="22"/>
    </location>
</feature>
<dbReference type="SUPFAM" id="SSF53850">
    <property type="entry name" value="Periplasmic binding protein-like II"/>
    <property type="match status" value="1"/>
</dbReference>
<reference evidence="6 7" key="1">
    <citation type="journal article" date="2019" name="Int. J. Syst. Evol. Microbiol.">
        <title>The Global Catalogue of Microorganisms (GCM) 10K type strain sequencing project: providing services to taxonomists for standard genome sequencing and annotation.</title>
        <authorList>
            <consortium name="The Broad Institute Genomics Platform"/>
            <consortium name="The Broad Institute Genome Sequencing Center for Infectious Disease"/>
            <person name="Wu L."/>
            <person name="Ma J."/>
        </authorList>
    </citation>
    <scope>NUCLEOTIDE SEQUENCE [LARGE SCALE GENOMIC DNA]</scope>
    <source>
        <strain evidence="6 7">JCM 15933</strain>
    </source>
</reference>
<sequence length="457" mass="48372">MNHLSRRALLAAATLPAAGLLAGCGDDGSPTAAFDPFGITPERALEVVIFNGGFGDDYAKAHEELYRKRFPRAQIKHTSTKKIVGDLKGRFDSGDPPDVMNNDGADQFTTGELVNDGALLDLTELLDSPSLDDPGVKVRDTLLPGTVESGTFNGKVYGLNYMYTVFGLFYDATRWQAAGWSPPQTWEQFLELAPKIKAAGVAPFAHAGKYPYYMGWTIADWIHKAGGAAAAAAIDNLEPGAWQHPAVLASVELAIELVGRGFVLAGSDKLSHTESQQALIDGRAAMLPCGTWLENEMKATLPASVKLTIVPVWSVGTGDTMPYGSARAGASGTFAVPTMAKNKAGGLEYLRVMLSKAGAGRFSELTNSLASRKGSADGVAGSSGLASANEVVKGAGNNLMTWKFNDWYGALDKAWQATIADVMSGALKRPADFAARMQAAADGVARDSSITKFRRDA</sequence>
<evidence type="ECO:0000313" key="6">
    <source>
        <dbReference type="EMBL" id="GAA1516675.1"/>
    </source>
</evidence>
<dbReference type="PROSITE" id="PS51257">
    <property type="entry name" value="PROKAR_LIPOPROTEIN"/>
    <property type="match status" value="1"/>
</dbReference>
<gene>
    <name evidence="6" type="primary">ngcE_3</name>
    <name evidence="6" type="ORF">GCM10009827_034340</name>
</gene>
<evidence type="ECO:0000313" key="7">
    <source>
        <dbReference type="Proteomes" id="UP001501470"/>
    </source>
</evidence>
<proteinExistence type="inferred from homology"/>
<dbReference type="PANTHER" id="PTHR43649">
    <property type="entry name" value="ARABINOSE-BINDING PROTEIN-RELATED"/>
    <property type="match status" value="1"/>
</dbReference>
<feature type="chain" id="PRO_5046611606" evidence="5">
    <location>
        <begin position="23"/>
        <end position="457"/>
    </location>
</feature>
<dbReference type="InterPro" id="IPR006059">
    <property type="entry name" value="SBP"/>
</dbReference>
<organism evidence="6 7">
    <name type="scientific">Dactylosporangium maewongense</name>
    <dbReference type="NCBI Taxonomy" id="634393"/>
    <lineage>
        <taxon>Bacteria</taxon>
        <taxon>Bacillati</taxon>
        <taxon>Actinomycetota</taxon>
        <taxon>Actinomycetes</taxon>
        <taxon>Micromonosporales</taxon>
        <taxon>Micromonosporaceae</taxon>
        <taxon>Dactylosporangium</taxon>
    </lineage>
</organism>
<dbReference type="Pfam" id="PF01547">
    <property type="entry name" value="SBP_bac_1"/>
    <property type="match status" value="1"/>
</dbReference>
<comment type="subcellular location">
    <subcellularLocation>
        <location evidence="1">Cell envelope</location>
    </subcellularLocation>
</comment>
<evidence type="ECO:0000256" key="2">
    <source>
        <dbReference type="ARBA" id="ARBA00008520"/>
    </source>
</evidence>
<dbReference type="NCBIfam" id="TIGR03851">
    <property type="entry name" value="chitin_NgcE"/>
    <property type="match status" value="1"/>
</dbReference>
<evidence type="ECO:0000256" key="3">
    <source>
        <dbReference type="ARBA" id="ARBA00022448"/>
    </source>
</evidence>
<dbReference type="Gene3D" id="3.40.190.10">
    <property type="entry name" value="Periplasmic binding protein-like II"/>
    <property type="match status" value="1"/>
</dbReference>
<evidence type="ECO:0000256" key="5">
    <source>
        <dbReference type="SAM" id="SignalP"/>
    </source>
</evidence>
<evidence type="ECO:0000256" key="4">
    <source>
        <dbReference type="ARBA" id="ARBA00022729"/>
    </source>
</evidence>
<comment type="caution">
    <text evidence="6">The sequence shown here is derived from an EMBL/GenBank/DDBJ whole genome shotgun (WGS) entry which is preliminary data.</text>
</comment>
<keyword evidence="3" id="KW-0813">Transport</keyword>
<dbReference type="PROSITE" id="PS51318">
    <property type="entry name" value="TAT"/>
    <property type="match status" value="1"/>
</dbReference>
<dbReference type="InterPro" id="IPR006311">
    <property type="entry name" value="TAT_signal"/>
</dbReference>
<dbReference type="RefSeq" id="WP_344502927.1">
    <property type="nucleotide sequence ID" value="NZ_BAAAQD010000006.1"/>
</dbReference>
<evidence type="ECO:0000256" key="1">
    <source>
        <dbReference type="ARBA" id="ARBA00004196"/>
    </source>
</evidence>